<evidence type="ECO:0000256" key="1">
    <source>
        <dbReference type="ARBA" id="ARBA00023002"/>
    </source>
</evidence>
<dbReference type="AlphaFoldDB" id="A0A6N9PYY5"/>
<dbReference type="InterPro" id="IPR042204">
    <property type="entry name" value="2Fe-2S-bd_N"/>
</dbReference>
<sequence>MTNSRIVHHPILGRLQERGKIHFTFDDNEYIGYEGETIAAAMLANGERVLRSHEESGNLRGFYCNIGHCMECRVTVGNQKTVRACLSLIEEGMIVNSGKKLPTPFKKGETL</sequence>
<dbReference type="RefSeq" id="WP_160645533.1">
    <property type="nucleotide sequence ID" value="NZ_SIJB01000017.1"/>
</dbReference>
<protein>
    <submittedName>
        <fullName evidence="2">(2Fe-2S)-binding protein</fullName>
    </submittedName>
</protein>
<dbReference type="OrthoDB" id="573392at2"/>
<dbReference type="GO" id="GO:0051536">
    <property type="term" value="F:iron-sulfur cluster binding"/>
    <property type="evidence" value="ECO:0007669"/>
    <property type="project" value="InterPro"/>
</dbReference>
<dbReference type="InterPro" id="IPR036010">
    <property type="entry name" value="2Fe-2S_ferredoxin-like_sf"/>
</dbReference>
<dbReference type="GO" id="GO:0016491">
    <property type="term" value="F:oxidoreductase activity"/>
    <property type="evidence" value="ECO:0007669"/>
    <property type="project" value="UniProtKB-KW"/>
</dbReference>
<name>A0A6N9PYY5_9BACL</name>
<dbReference type="EMBL" id="SIJB01000017">
    <property type="protein sequence ID" value="NBI28741.1"/>
    <property type="molecule type" value="Genomic_DNA"/>
</dbReference>
<dbReference type="Gene3D" id="3.10.20.440">
    <property type="entry name" value="2Fe-2S iron-sulphur cluster binding domain, sarcosine oxidase, alpha subunit, N-terminal domain"/>
    <property type="match status" value="1"/>
</dbReference>
<keyword evidence="3" id="KW-1185">Reference proteome</keyword>
<organism evidence="2 3">
    <name type="scientific">Chengkuizengella marina</name>
    <dbReference type="NCBI Taxonomy" id="2507566"/>
    <lineage>
        <taxon>Bacteria</taxon>
        <taxon>Bacillati</taxon>
        <taxon>Bacillota</taxon>
        <taxon>Bacilli</taxon>
        <taxon>Bacillales</taxon>
        <taxon>Paenibacillaceae</taxon>
        <taxon>Chengkuizengella</taxon>
    </lineage>
</organism>
<comment type="caution">
    <text evidence="2">The sequence shown here is derived from an EMBL/GenBank/DDBJ whole genome shotgun (WGS) entry which is preliminary data.</text>
</comment>
<proteinExistence type="predicted"/>
<dbReference type="Pfam" id="PF13510">
    <property type="entry name" value="Fer2_4"/>
    <property type="match status" value="1"/>
</dbReference>
<keyword evidence="1" id="KW-0560">Oxidoreductase</keyword>
<evidence type="ECO:0000313" key="3">
    <source>
        <dbReference type="Proteomes" id="UP000448943"/>
    </source>
</evidence>
<evidence type="ECO:0000313" key="2">
    <source>
        <dbReference type="EMBL" id="NBI28741.1"/>
    </source>
</evidence>
<dbReference type="SUPFAM" id="SSF54292">
    <property type="entry name" value="2Fe-2S ferredoxin-like"/>
    <property type="match status" value="1"/>
</dbReference>
<reference evidence="2 3" key="1">
    <citation type="submission" date="2019-01" db="EMBL/GenBank/DDBJ databases">
        <title>Chengkuizengella sp. nov., isolated from deep-sea sediment of East Pacific Ocean.</title>
        <authorList>
            <person name="Yang J."/>
            <person name="Lai Q."/>
            <person name="Shao Z."/>
        </authorList>
    </citation>
    <scope>NUCLEOTIDE SEQUENCE [LARGE SCALE GENOMIC DNA]</scope>
    <source>
        <strain evidence="2 3">YPA3-1-1</strain>
    </source>
</reference>
<dbReference type="Proteomes" id="UP000448943">
    <property type="component" value="Unassembled WGS sequence"/>
</dbReference>
<accession>A0A6N9PYY5</accession>
<gene>
    <name evidence="2" type="ORF">ERL59_07200</name>
</gene>